<organism evidence="1 2">
    <name type="scientific">Trametes coccinea (strain BRFM310)</name>
    <name type="common">Pycnoporus coccineus</name>
    <dbReference type="NCBI Taxonomy" id="1353009"/>
    <lineage>
        <taxon>Eukaryota</taxon>
        <taxon>Fungi</taxon>
        <taxon>Dikarya</taxon>
        <taxon>Basidiomycota</taxon>
        <taxon>Agaricomycotina</taxon>
        <taxon>Agaricomycetes</taxon>
        <taxon>Polyporales</taxon>
        <taxon>Polyporaceae</taxon>
        <taxon>Trametes</taxon>
    </lineage>
</organism>
<name>A0A1Y2I8N3_TRAC3</name>
<protein>
    <submittedName>
        <fullName evidence="1">Uncharacterized protein</fullName>
    </submittedName>
</protein>
<keyword evidence="2" id="KW-1185">Reference proteome</keyword>
<sequence length="128" mass="14316">MPYFRLRFRSLCLFPAQPGLVHISRLTTCISYILVSSLVPIPLSFRLPPPFRSRCAFLPSRLFPLTRRRSNPFFGCIGTDERPSHPLSAFILGARVRTSIPIFDMADIARSGAFLASTIHDVLAPDAL</sequence>
<evidence type="ECO:0000313" key="1">
    <source>
        <dbReference type="EMBL" id="OSC96720.1"/>
    </source>
</evidence>
<dbReference type="Proteomes" id="UP000193067">
    <property type="component" value="Unassembled WGS sequence"/>
</dbReference>
<gene>
    <name evidence="1" type="ORF">PYCCODRAFT_1254137</name>
</gene>
<reference evidence="1 2" key="1">
    <citation type="journal article" date="2015" name="Biotechnol. Biofuels">
        <title>Enhanced degradation of softwood versus hardwood by the white-rot fungus Pycnoporus coccineus.</title>
        <authorList>
            <person name="Couturier M."/>
            <person name="Navarro D."/>
            <person name="Chevret D."/>
            <person name="Henrissat B."/>
            <person name="Piumi F."/>
            <person name="Ruiz-Duenas F.J."/>
            <person name="Martinez A.T."/>
            <person name="Grigoriev I.V."/>
            <person name="Riley R."/>
            <person name="Lipzen A."/>
            <person name="Berrin J.G."/>
            <person name="Master E.R."/>
            <person name="Rosso M.N."/>
        </authorList>
    </citation>
    <scope>NUCLEOTIDE SEQUENCE [LARGE SCALE GENOMIC DNA]</scope>
    <source>
        <strain evidence="1 2">BRFM310</strain>
    </source>
</reference>
<accession>A0A1Y2I8N3</accession>
<dbReference type="EMBL" id="KZ084168">
    <property type="protein sequence ID" value="OSC96720.1"/>
    <property type="molecule type" value="Genomic_DNA"/>
</dbReference>
<evidence type="ECO:0000313" key="2">
    <source>
        <dbReference type="Proteomes" id="UP000193067"/>
    </source>
</evidence>
<dbReference type="AlphaFoldDB" id="A0A1Y2I8N3"/>
<proteinExistence type="predicted"/>